<evidence type="ECO:0000313" key="1">
    <source>
        <dbReference type="EMBL" id="GAA4008082.1"/>
    </source>
</evidence>
<dbReference type="EMBL" id="BAABBQ010000001">
    <property type="protein sequence ID" value="GAA4008082.1"/>
    <property type="molecule type" value="Genomic_DNA"/>
</dbReference>
<organism evidence="1 2">
    <name type="scientific">Sphingomonas swuensis</name>
    <dbReference type="NCBI Taxonomy" id="977800"/>
    <lineage>
        <taxon>Bacteria</taxon>
        <taxon>Pseudomonadati</taxon>
        <taxon>Pseudomonadota</taxon>
        <taxon>Alphaproteobacteria</taxon>
        <taxon>Sphingomonadales</taxon>
        <taxon>Sphingomonadaceae</taxon>
        <taxon>Sphingomonas</taxon>
    </lineage>
</organism>
<protein>
    <submittedName>
        <fullName evidence="1">Uncharacterized protein</fullName>
    </submittedName>
</protein>
<proteinExistence type="predicted"/>
<keyword evidence="2" id="KW-1185">Reference proteome</keyword>
<sequence>MISLFLLASATTAADLDMLGKAVATCDRSLTNPTFSAEAARRSEFMLSTFREQEAIVAQRRDLVARRMALRQQPSVAAEQDLSLAEAAAENRQRSLNDERLLESLRRETIDTMRHQFLQTCPAGKPKN</sequence>
<reference evidence="2" key="1">
    <citation type="journal article" date="2019" name="Int. J. Syst. Evol. Microbiol.">
        <title>The Global Catalogue of Microorganisms (GCM) 10K type strain sequencing project: providing services to taxonomists for standard genome sequencing and annotation.</title>
        <authorList>
            <consortium name="The Broad Institute Genomics Platform"/>
            <consortium name="The Broad Institute Genome Sequencing Center for Infectious Disease"/>
            <person name="Wu L."/>
            <person name="Ma J."/>
        </authorList>
    </citation>
    <scope>NUCLEOTIDE SEQUENCE [LARGE SCALE GENOMIC DNA]</scope>
    <source>
        <strain evidence="2">JCM 17563</strain>
    </source>
</reference>
<dbReference type="RefSeq" id="WP_344705430.1">
    <property type="nucleotide sequence ID" value="NZ_BAABBQ010000001.1"/>
</dbReference>
<accession>A0ABP7S931</accession>
<comment type="caution">
    <text evidence="1">The sequence shown here is derived from an EMBL/GenBank/DDBJ whole genome shotgun (WGS) entry which is preliminary data.</text>
</comment>
<dbReference type="Proteomes" id="UP001500235">
    <property type="component" value="Unassembled WGS sequence"/>
</dbReference>
<evidence type="ECO:0000313" key="2">
    <source>
        <dbReference type="Proteomes" id="UP001500235"/>
    </source>
</evidence>
<name>A0ABP7S931_9SPHN</name>
<gene>
    <name evidence="1" type="ORF">GCM10022280_00970</name>
</gene>